<feature type="domain" description="Helicase MOV-10 helical" evidence="16">
    <location>
        <begin position="252"/>
        <end position="289"/>
    </location>
</feature>
<dbReference type="GO" id="GO:0005524">
    <property type="term" value="F:ATP binding"/>
    <property type="evidence" value="ECO:0007669"/>
    <property type="project" value="UniProtKB-KW"/>
</dbReference>
<dbReference type="FunFam" id="3.40.50.300:FF:000608">
    <property type="entry name" value="Mov10 RISC complex RNA helicase"/>
    <property type="match status" value="1"/>
</dbReference>
<dbReference type="CDD" id="cd18038">
    <property type="entry name" value="DEXXQc_Helz-like"/>
    <property type="match status" value="1"/>
</dbReference>
<evidence type="ECO:0000256" key="9">
    <source>
        <dbReference type="ARBA" id="ARBA00022884"/>
    </source>
</evidence>
<keyword evidence="4" id="KW-0963">Cytoplasm</keyword>
<evidence type="ECO:0000259" key="13">
    <source>
        <dbReference type="Pfam" id="PF13087"/>
    </source>
</evidence>
<dbReference type="GO" id="GO:0036464">
    <property type="term" value="C:cytoplasmic ribonucleoprotein granule"/>
    <property type="evidence" value="ECO:0007669"/>
    <property type="project" value="UniProtKB-SubCell"/>
</dbReference>
<feature type="domain" description="DNA2/NAM7 helicase-like C-terminal" evidence="13">
    <location>
        <begin position="633"/>
        <end position="847"/>
    </location>
</feature>
<evidence type="ECO:0000256" key="11">
    <source>
        <dbReference type="ARBA" id="ARBA00047984"/>
    </source>
</evidence>
<dbReference type="Pfam" id="PF21635">
    <property type="entry name" value="Mov-10_helical"/>
    <property type="match status" value="1"/>
</dbReference>
<sequence length="927" mass="105707">MSEPGYKCDLCNYSCRSSEGEKSHLESKRHCVEFLKYYLWEHEDFLVRDKRNVKVSCQETEDCIPSISFRARQNQEVKVTLLVNVAPEAPSSVFLQICTFLHPTKVCSLEDEAGVCAGCSQAVIAPGTSYPIVVRCFAQEAGNFRLPLALKFQEDTSAGWLFTIVRFIEPTFYEDGGDDLEPVEPYFFVPPVPKLPDSDHVIYGKCPKSDNIQELERKKILNEYPLDKEIVLFQEHGLMEWEGIEEDQLKLLLFIKKNLEDPVSESTYWGRFSTLLFLEEVQMRIDIRKYDMVGAPLTPCPTQTDWYVLEVPGLVEMRPSVLKGDKIFVRHSCESPDKMLEVLEYEGFVRETRKGSVLISFGKKFDAMYVKGMKFDVRFTYNRLPLRLMHRAIGMLEGSQLWSFVLPKCSIASEPSLKLGRLQLFNKKIASNPEQFTAVKNILLGLHRPYPYLLFGPPGTGKTVTLVEALKQVCTQIPSSHILVVAPSNSACDVLAERLMDHMTPSELFRMYSASVHPTKISKKLLKFSNYIPNQKVFMYPATKDLMRKRIIVSTLACTGKLVAADFPLNHFTHIFVDEAGQSLEPECLIPIMGLMSAWDPTRKGVGGHFILAGDPKQLGPVIRSRLTQHYDMDVSLLERLMDCDPYKRMENGYYNPQMLTKLLKNFRSHADIIAVPNKLFYENELQVHGDEMIINSMTSWEKLPRKGCPLIFHGVCGRDLRESSCPSYYNPEEIKVVINYVTSLLEGKSGLGVRIRCQDIGIVSPYRKQVLKIRAMLEKRGIEGVSVGSTEEFQGQERLVMIISTVRSDSNLLQNDFRHRLGFLKNRKRFNVAVTRAKALLIIVGNPFTLRSDVCWRRLLELCRKKGALCGVYYSDGDEHIKDLEDRFAKAGIGVVLSPEDELVFNGQIPITQKTLQEEPQWREEL</sequence>
<keyword evidence="8" id="KW-0067">ATP-binding</keyword>
<dbReference type="GO" id="GO:0032574">
    <property type="term" value="F:5'-3' RNA helicase activity"/>
    <property type="evidence" value="ECO:0007669"/>
    <property type="project" value="InterPro"/>
</dbReference>
<comment type="catalytic activity">
    <reaction evidence="11">
        <text>ATP + H2O = ADP + phosphate + H(+)</text>
        <dbReference type="Rhea" id="RHEA:13065"/>
        <dbReference type="ChEBI" id="CHEBI:15377"/>
        <dbReference type="ChEBI" id="CHEBI:15378"/>
        <dbReference type="ChEBI" id="CHEBI:30616"/>
        <dbReference type="ChEBI" id="CHEBI:43474"/>
        <dbReference type="ChEBI" id="CHEBI:456216"/>
        <dbReference type="EC" id="3.6.4.13"/>
    </reaction>
</comment>
<feature type="domain" description="Helicase MOV-10 Ig-like" evidence="14">
    <location>
        <begin position="46"/>
        <end position="169"/>
    </location>
</feature>
<dbReference type="EMBL" id="GFAC01001105">
    <property type="protein sequence ID" value="JAT98083.1"/>
    <property type="molecule type" value="mRNA"/>
</dbReference>
<evidence type="ECO:0000256" key="4">
    <source>
        <dbReference type="ARBA" id="ARBA00022490"/>
    </source>
</evidence>
<keyword evidence="10" id="KW-0943">RNA-mediated gene silencing</keyword>
<comment type="subcellular location">
    <subcellularLocation>
        <location evidence="1">Cytoplasm</location>
        <location evidence="1">Cytoplasmic ribonucleoprotein granule</location>
    </subcellularLocation>
</comment>
<dbReference type="InterPro" id="IPR041679">
    <property type="entry name" value="DNA2/NAM7-like_C"/>
</dbReference>
<evidence type="ECO:0000259" key="14">
    <source>
        <dbReference type="Pfam" id="PF21633"/>
    </source>
</evidence>
<evidence type="ECO:0000256" key="10">
    <source>
        <dbReference type="ARBA" id="ARBA00023158"/>
    </source>
</evidence>
<dbReference type="Pfam" id="PF21633">
    <property type="entry name" value="MOV-10_Ig-like"/>
    <property type="match status" value="1"/>
</dbReference>
<evidence type="ECO:0000256" key="8">
    <source>
        <dbReference type="ARBA" id="ARBA00022840"/>
    </source>
</evidence>
<dbReference type="InterPro" id="IPR049080">
    <property type="entry name" value="MOV-10-like_beta-barrel"/>
</dbReference>
<comment type="similarity">
    <text evidence="2">Belongs to the DNA2/NAM7 helicase family. SDE3 subfamily.</text>
</comment>
<accession>A0A1E1XFP8</accession>
<dbReference type="InterPro" id="IPR047187">
    <property type="entry name" value="SF1_C_Upf1"/>
</dbReference>
<keyword evidence="9" id="KW-0694">RNA-binding</keyword>
<evidence type="ECO:0000256" key="1">
    <source>
        <dbReference type="ARBA" id="ARBA00004331"/>
    </source>
</evidence>
<keyword evidence="5" id="KW-0547">Nucleotide-binding</keyword>
<evidence type="ECO:0000259" key="15">
    <source>
        <dbReference type="Pfam" id="PF21634"/>
    </source>
</evidence>
<dbReference type="AlphaFoldDB" id="A0A1E1XFP8"/>
<feature type="domain" description="DNA2/NAM7 helicase helicase" evidence="12">
    <location>
        <begin position="546"/>
        <end position="625"/>
    </location>
</feature>
<dbReference type="InterPro" id="IPR027417">
    <property type="entry name" value="P-loop_NTPase"/>
</dbReference>
<organism evidence="17">
    <name type="scientific">Amblyomma aureolatum</name>
    <dbReference type="NCBI Taxonomy" id="187763"/>
    <lineage>
        <taxon>Eukaryota</taxon>
        <taxon>Metazoa</taxon>
        <taxon>Ecdysozoa</taxon>
        <taxon>Arthropoda</taxon>
        <taxon>Chelicerata</taxon>
        <taxon>Arachnida</taxon>
        <taxon>Acari</taxon>
        <taxon>Parasitiformes</taxon>
        <taxon>Ixodida</taxon>
        <taxon>Ixodoidea</taxon>
        <taxon>Ixodidae</taxon>
        <taxon>Amblyomminae</taxon>
        <taxon>Amblyomma</taxon>
    </lineage>
</organism>
<evidence type="ECO:0000259" key="12">
    <source>
        <dbReference type="Pfam" id="PF13086"/>
    </source>
</evidence>
<dbReference type="GO" id="GO:0003723">
    <property type="term" value="F:RNA binding"/>
    <property type="evidence" value="ECO:0007669"/>
    <property type="project" value="UniProtKB-KW"/>
</dbReference>
<evidence type="ECO:0000256" key="7">
    <source>
        <dbReference type="ARBA" id="ARBA00022806"/>
    </source>
</evidence>
<evidence type="ECO:0000256" key="5">
    <source>
        <dbReference type="ARBA" id="ARBA00022741"/>
    </source>
</evidence>
<dbReference type="GO" id="GO:0016787">
    <property type="term" value="F:hydrolase activity"/>
    <property type="evidence" value="ECO:0007669"/>
    <property type="project" value="UniProtKB-KW"/>
</dbReference>
<dbReference type="CDD" id="cd18808">
    <property type="entry name" value="SF1_C_Upf1"/>
    <property type="match status" value="1"/>
</dbReference>
<dbReference type="Pfam" id="PF13086">
    <property type="entry name" value="AAA_11"/>
    <property type="match status" value="2"/>
</dbReference>
<protein>
    <recommendedName>
        <fullName evidence="3">RNA helicase</fullName>
        <ecNumber evidence="3">3.6.4.13</ecNumber>
    </recommendedName>
</protein>
<dbReference type="Gene3D" id="3.40.50.300">
    <property type="entry name" value="P-loop containing nucleotide triphosphate hydrolases"/>
    <property type="match status" value="2"/>
</dbReference>
<evidence type="ECO:0000256" key="3">
    <source>
        <dbReference type="ARBA" id="ARBA00012552"/>
    </source>
</evidence>
<dbReference type="InterPro" id="IPR041677">
    <property type="entry name" value="DNA2/NAM7_AAA_11"/>
</dbReference>
<keyword evidence="7" id="KW-0347">Helicase</keyword>
<dbReference type="InterPro" id="IPR049077">
    <property type="entry name" value="MOV-10_Ig-like"/>
</dbReference>
<dbReference type="InterPro" id="IPR049079">
    <property type="entry name" value="Mov-10_helical"/>
</dbReference>
<dbReference type="PANTHER" id="PTHR45418:SF1">
    <property type="entry name" value="CANCER_TESTIS ANTIGEN 55"/>
    <property type="match status" value="1"/>
</dbReference>
<dbReference type="PANTHER" id="PTHR45418">
    <property type="entry name" value="CANCER/TESTIS ANTIGEN 55"/>
    <property type="match status" value="1"/>
</dbReference>
<evidence type="ECO:0000259" key="16">
    <source>
        <dbReference type="Pfam" id="PF21635"/>
    </source>
</evidence>
<dbReference type="SUPFAM" id="SSF52540">
    <property type="entry name" value="P-loop containing nucleoside triphosphate hydrolases"/>
    <property type="match status" value="1"/>
</dbReference>
<evidence type="ECO:0000313" key="17">
    <source>
        <dbReference type="EMBL" id="JAT98083.1"/>
    </source>
</evidence>
<evidence type="ECO:0000256" key="6">
    <source>
        <dbReference type="ARBA" id="ARBA00022801"/>
    </source>
</evidence>
<dbReference type="EC" id="3.6.4.13" evidence="3"/>
<feature type="domain" description="Helicase MOV-10-like beta-barrel" evidence="15">
    <location>
        <begin position="290"/>
        <end position="379"/>
    </location>
</feature>
<dbReference type="Pfam" id="PF13087">
    <property type="entry name" value="AAA_12"/>
    <property type="match status" value="1"/>
</dbReference>
<dbReference type="GO" id="GO:0031047">
    <property type="term" value="P:regulatory ncRNA-mediated gene silencing"/>
    <property type="evidence" value="ECO:0007669"/>
    <property type="project" value="UniProtKB-KW"/>
</dbReference>
<name>A0A1E1XFP8_9ACAR</name>
<reference evidence="17" key="1">
    <citation type="journal article" date="2017" name="Front. Cell. Infect. Microbiol.">
        <title>The Distinct Transcriptional Response of the Midgut of Amblyomma sculptum and Amblyomma aureolatum Ticks to Rickettsia rickettsii Correlates to Their Differences in Susceptibility to Infection.</title>
        <authorList>
            <person name="Martins L.A."/>
            <person name="Galletti M.F.B.M."/>
            <person name="Ribeiro J.M."/>
            <person name="Fujita A."/>
            <person name="Costa F.B."/>
            <person name="Labruna M.B."/>
            <person name="Daffre S."/>
            <person name="Fogaca A.C."/>
        </authorList>
    </citation>
    <scope>NUCLEOTIDE SEQUENCE</scope>
</reference>
<feature type="domain" description="DNA2/NAM7 helicase helicase" evidence="12">
    <location>
        <begin position="432"/>
        <end position="528"/>
    </location>
</feature>
<dbReference type="Pfam" id="PF21634">
    <property type="entry name" value="MOV-10_beta-barrel"/>
    <property type="match status" value="1"/>
</dbReference>
<evidence type="ECO:0000256" key="2">
    <source>
        <dbReference type="ARBA" id="ARBA00005601"/>
    </source>
</evidence>
<proteinExistence type="evidence at transcript level"/>
<keyword evidence="6" id="KW-0378">Hydrolase</keyword>
<dbReference type="InterPro" id="IPR026122">
    <property type="entry name" value="MOV-10/SDE3_DEXXQ/H-box"/>
</dbReference>